<comment type="caution">
    <text evidence="2">The sequence shown here is derived from an EMBL/GenBank/DDBJ whole genome shotgun (WGS) entry which is preliminary data.</text>
</comment>
<proteinExistence type="predicted"/>
<evidence type="ECO:0000313" key="2">
    <source>
        <dbReference type="EMBL" id="MEA5402098.1"/>
    </source>
</evidence>
<accession>A0ABU5S0X1</accession>
<feature type="region of interest" description="Disordered" evidence="1">
    <location>
        <begin position="40"/>
        <end position="63"/>
    </location>
</feature>
<evidence type="ECO:0000256" key="1">
    <source>
        <dbReference type="SAM" id="MobiDB-lite"/>
    </source>
</evidence>
<sequence>MTTFTNTHSILFDDFSTLENLLGKGILKRKSLNANCDCDGYTSTEEDDEMDTPKSTAITSQPN</sequence>
<dbReference type="EMBL" id="JAYGIL010000004">
    <property type="protein sequence ID" value="MEA5402098.1"/>
    <property type="molecule type" value="Genomic_DNA"/>
</dbReference>
<organism evidence="2 3">
    <name type="scientific">Arcicella gelida</name>
    <dbReference type="NCBI Taxonomy" id="2984195"/>
    <lineage>
        <taxon>Bacteria</taxon>
        <taxon>Pseudomonadati</taxon>
        <taxon>Bacteroidota</taxon>
        <taxon>Cytophagia</taxon>
        <taxon>Cytophagales</taxon>
        <taxon>Flectobacillaceae</taxon>
        <taxon>Arcicella</taxon>
    </lineage>
</organism>
<evidence type="ECO:0000313" key="3">
    <source>
        <dbReference type="Proteomes" id="UP001303899"/>
    </source>
</evidence>
<keyword evidence="3" id="KW-1185">Reference proteome</keyword>
<dbReference type="RefSeq" id="WP_323326320.1">
    <property type="nucleotide sequence ID" value="NZ_JAYGIL010000004.1"/>
</dbReference>
<reference evidence="2 3" key="1">
    <citation type="submission" date="2023-12" db="EMBL/GenBank/DDBJ databases">
        <title>Novel species of the genus Arcicella isolated from rivers.</title>
        <authorList>
            <person name="Lu H."/>
        </authorList>
    </citation>
    <scope>NUCLEOTIDE SEQUENCE [LARGE SCALE GENOMIC DNA]</scope>
    <source>
        <strain evidence="2 3">DC2W</strain>
    </source>
</reference>
<protein>
    <submittedName>
        <fullName evidence="2">Uncharacterized protein</fullName>
    </submittedName>
</protein>
<name>A0ABU5S0X1_9BACT</name>
<gene>
    <name evidence="2" type="ORF">VB776_04175</name>
</gene>
<feature type="compositionally biased region" description="Polar residues" evidence="1">
    <location>
        <begin position="53"/>
        <end position="63"/>
    </location>
</feature>
<dbReference type="Proteomes" id="UP001303899">
    <property type="component" value="Unassembled WGS sequence"/>
</dbReference>